<dbReference type="Proteomes" id="UP000005753">
    <property type="component" value="Chromosome"/>
</dbReference>
<dbReference type="SUPFAM" id="SSF52218">
    <property type="entry name" value="Flavoproteins"/>
    <property type="match status" value="1"/>
</dbReference>
<evidence type="ECO:0000256" key="2">
    <source>
        <dbReference type="ARBA" id="ARBA00022643"/>
    </source>
</evidence>
<dbReference type="PANTHER" id="PTHR43278:SF2">
    <property type="entry name" value="IRON-SULFUR FLAVOPROTEIN"/>
    <property type="match status" value="1"/>
</dbReference>
<evidence type="ECO:0000313" key="4">
    <source>
        <dbReference type="EMBL" id="EIM58597.1"/>
    </source>
</evidence>
<dbReference type="InterPro" id="IPR051796">
    <property type="entry name" value="ISF_SsuE-like"/>
</dbReference>
<evidence type="ECO:0000313" key="5">
    <source>
        <dbReference type="Proteomes" id="UP000005753"/>
    </source>
</evidence>
<accession>I5AXS4</accession>
<dbReference type="HOGENOM" id="CLU_050993_2_0_9"/>
<dbReference type="EMBL" id="CM001487">
    <property type="protein sequence ID" value="EIM58597.1"/>
    <property type="molecule type" value="Genomic_DNA"/>
</dbReference>
<dbReference type="eggNOG" id="COG0655">
    <property type="taxonomic scope" value="Bacteria"/>
</dbReference>
<dbReference type="GO" id="GO:0016491">
    <property type="term" value="F:oxidoreductase activity"/>
    <property type="evidence" value="ECO:0007669"/>
    <property type="project" value="InterPro"/>
</dbReference>
<keyword evidence="5" id="KW-1185">Reference proteome</keyword>
<reference evidence="4 5" key="2">
    <citation type="submission" date="2012-02" db="EMBL/GenBank/DDBJ databases">
        <title>Improved High-Quality Draft sequence of Eubacterium cellulosolvens 6.</title>
        <authorList>
            <consortium name="US DOE Joint Genome Institute"/>
            <person name="Lucas S."/>
            <person name="Han J."/>
            <person name="Lapidus A."/>
            <person name="Cheng J.-F."/>
            <person name="Goodwin L."/>
            <person name="Pitluck S."/>
            <person name="Peters L."/>
            <person name="Mikhailova N."/>
            <person name="Gu W."/>
            <person name="Detter J.C."/>
            <person name="Han C."/>
            <person name="Tapia R."/>
            <person name="Land M."/>
            <person name="Hauser L."/>
            <person name="Kyrpides N."/>
            <person name="Ivanova N."/>
            <person name="Pagani I."/>
            <person name="Johnson E."/>
            <person name="Mukhopadhyay B."/>
            <person name="Anderson I."/>
            <person name="Woyke T."/>
        </authorList>
    </citation>
    <scope>NUCLEOTIDE SEQUENCE [LARGE SCALE GENOMIC DNA]</scope>
    <source>
        <strain evidence="4 5">6</strain>
    </source>
</reference>
<feature type="domain" description="NADPH-dependent FMN reductase-like" evidence="3">
    <location>
        <begin position="3"/>
        <end position="134"/>
    </location>
</feature>
<dbReference type="STRING" id="633697.EubceDRAFT1_2915"/>
<dbReference type="InterPro" id="IPR005025">
    <property type="entry name" value="FMN_Rdtase-like_dom"/>
</dbReference>
<dbReference type="OrthoDB" id="9790975at2"/>
<organism evidence="4 5">
    <name type="scientific">Eubacterium cellulosolvens (strain ATCC 43171 / JCM 9499 / 6)</name>
    <name type="common">Cillobacterium cellulosolvens</name>
    <dbReference type="NCBI Taxonomy" id="633697"/>
    <lineage>
        <taxon>Bacteria</taxon>
        <taxon>Bacillati</taxon>
        <taxon>Bacillota</taxon>
        <taxon>Clostridia</taxon>
        <taxon>Eubacteriales</taxon>
        <taxon>Eubacteriaceae</taxon>
        <taxon>Eubacterium</taxon>
    </lineage>
</organism>
<evidence type="ECO:0000256" key="1">
    <source>
        <dbReference type="ARBA" id="ARBA00022630"/>
    </source>
</evidence>
<dbReference type="InterPro" id="IPR029039">
    <property type="entry name" value="Flavoprotein-like_sf"/>
</dbReference>
<keyword evidence="2" id="KW-0288">FMN</keyword>
<protein>
    <submittedName>
        <fullName evidence="4">NADPH-dependent FMN reductase</fullName>
    </submittedName>
</protein>
<gene>
    <name evidence="4" type="ORF">EubceDRAFT1_2915</name>
</gene>
<dbReference type="Pfam" id="PF03358">
    <property type="entry name" value="FMN_red"/>
    <property type="match status" value="1"/>
</dbReference>
<reference evidence="4 5" key="1">
    <citation type="submission" date="2010-08" db="EMBL/GenBank/DDBJ databases">
        <authorList>
            <consortium name="US DOE Joint Genome Institute (JGI-PGF)"/>
            <person name="Lucas S."/>
            <person name="Copeland A."/>
            <person name="Lapidus A."/>
            <person name="Cheng J.-F."/>
            <person name="Bruce D."/>
            <person name="Goodwin L."/>
            <person name="Pitluck S."/>
            <person name="Land M.L."/>
            <person name="Hauser L."/>
            <person name="Chang Y.-J."/>
            <person name="Anderson I.J."/>
            <person name="Johnson E."/>
            <person name="Mulhopadhyay B."/>
            <person name="Kyrpides N."/>
            <person name="Woyke T.J."/>
        </authorList>
    </citation>
    <scope>NUCLEOTIDE SEQUENCE [LARGE SCALE GENOMIC DNA]</scope>
    <source>
        <strain evidence="4 5">6</strain>
    </source>
</reference>
<keyword evidence="1" id="KW-0285">Flavoprotein</keyword>
<evidence type="ECO:0000259" key="3">
    <source>
        <dbReference type="Pfam" id="PF03358"/>
    </source>
</evidence>
<dbReference type="AlphaFoldDB" id="I5AXS4"/>
<dbReference type="PANTHER" id="PTHR43278">
    <property type="entry name" value="NAD(P)H-DEPENDENT FMN-CONTAINING OXIDOREDUCTASE YWQN-RELATED"/>
    <property type="match status" value="1"/>
</dbReference>
<name>I5AXS4_EUBC6</name>
<sequence>MKKIVAINASPRIGWNTWSMVNEAAEGAESEGAAITHFDLYKLEKHGGCMSCFACKRKPNEGKCIFPDGLAPVLQAIREADGLIIGSPNYLGDVTSEFHALYERLLFQSLTYQKDPHRYDFRKIPVLFIMTSNSPKEFYTPLGYRKMMKKYQGGFNEAVGNTKTLIAGNTLQVKDYSRFNWTIFDPQAKQEHHDKAFPEDLKKAFKLGAQMVKEAW</sequence>
<proteinExistence type="predicted"/>
<dbReference type="Gene3D" id="3.40.50.360">
    <property type="match status" value="1"/>
</dbReference>